<dbReference type="Pfam" id="PF07949">
    <property type="entry name" value="YbbR"/>
    <property type="match status" value="2"/>
</dbReference>
<feature type="compositionally biased region" description="Acidic residues" evidence="1">
    <location>
        <begin position="416"/>
        <end position="431"/>
    </location>
</feature>
<feature type="compositionally biased region" description="Basic and acidic residues" evidence="1">
    <location>
        <begin position="481"/>
        <end position="490"/>
    </location>
</feature>
<evidence type="ECO:0008006" key="4">
    <source>
        <dbReference type="Google" id="ProtNLM"/>
    </source>
</evidence>
<name>A0A9D1D4W2_9FIRM</name>
<proteinExistence type="predicted"/>
<accession>A0A9D1D4W2</accession>
<comment type="caution">
    <text evidence="2">The sequence shown here is derived from an EMBL/GenBank/DDBJ whole genome shotgun (WGS) entry which is preliminary data.</text>
</comment>
<organism evidence="2 3">
    <name type="scientific">Candidatus Copromonas faecavium</name>
    <name type="common">nom. illeg.</name>
    <dbReference type="NCBI Taxonomy" id="2840740"/>
    <lineage>
        <taxon>Bacteria</taxon>
        <taxon>Bacillati</taxon>
        <taxon>Bacillota</taxon>
        <taxon>Clostridia</taxon>
        <taxon>Lachnospirales</taxon>
        <taxon>Lachnospiraceae</taxon>
        <taxon>Candidatus Copromonas (nom. illeg.)</taxon>
    </lineage>
</organism>
<dbReference type="InterPro" id="IPR053154">
    <property type="entry name" value="c-di-AMP_regulator"/>
</dbReference>
<dbReference type="Gene3D" id="2.170.120.30">
    <property type="match status" value="2"/>
</dbReference>
<reference evidence="2" key="1">
    <citation type="submission" date="2020-10" db="EMBL/GenBank/DDBJ databases">
        <authorList>
            <person name="Gilroy R."/>
        </authorList>
    </citation>
    <scope>NUCLEOTIDE SEQUENCE</scope>
    <source>
        <strain evidence="2">CHK180-2868</strain>
    </source>
</reference>
<reference evidence="2" key="2">
    <citation type="journal article" date="2021" name="PeerJ">
        <title>Extensive microbial diversity within the chicken gut microbiome revealed by metagenomics and culture.</title>
        <authorList>
            <person name="Gilroy R."/>
            <person name="Ravi A."/>
            <person name="Getino M."/>
            <person name="Pursley I."/>
            <person name="Horton D.L."/>
            <person name="Alikhan N.F."/>
            <person name="Baker D."/>
            <person name="Gharbi K."/>
            <person name="Hall N."/>
            <person name="Watson M."/>
            <person name="Adriaenssens E.M."/>
            <person name="Foster-Nyarko E."/>
            <person name="Jarju S."/>
            <person name="Secka A."/>
            <person name="Antonio M."/>
            <person name="Oren A."/>
            <person name="Chaudhuri R.R."/>
            <person name="La Ragione R."/>
            <person name="Hildebrand F."/>
            <person name="Pallen M.J."/>
        </authorList>
    </citation>
    <scope>NUCLEOTIDE SEQUENCE</scope>
    <source>
        <strain evidence="2">CHK180-2868</strain>
    </source>
</reference>
<gene>
    <name evidence="2" type="ORF">IAB28_04020</name>
</gene>
<dbReference type="Proteomes" id="UP000824250">
    <property type="component" value="Unassembled WGS sequence"/>
</dbReference>
<dbReference type="EMBL" id="DVGC01000023">
    <property type="protein sequence ID" value="HIR05117.1"/>
    <property type="molecule type" value="Genomic_DNA"/>
</dbReference>
<dbReference type="AlphaFoldDB" id="A0A9D1D4W2"/>
<feature type="compositionally biased region" description="Low complexity" evidence="1">
    <location>
        <begin position="469"/>
        <end position="479"/>
    </location>
</feature>
<dbReference type="PANTHER" id="PTHR37804:SF1">
    <property type="entry name" value="CDAA REGULATORY PROTEIN CDAR"/>
    <property type="match status" value="1"/>
</dbReference>
<dbReference type="InterPro" id="IPR012505">
    <property type="entry name" value="YbbR"/>
</dbReference>
<dbReference type="PANTHER" id="PTHR37804">
    <property type="entry name" value="CDAA REGULATORY PROTEIN CDAR"/>
    <property type="match status" value="1"/>
</dbReference>
<dbReference type="Gene3D" id="2.170.120.40">
    <property type="entry name" value="YbbR-like domain"/>
    <property type="match status" value="2"/>
</dbReference>
<evidence type="ECO:0000313" key="2">
    <source>
        <dbReference type="EMBL" id="HIR05117.1"/>
    </source>
</evidence>
<evidence type="ECO:0000313" key="3">
    <source>
        <dbReference type="Proteomes" id="UP000824250"/>
    </source>
</evidence>
<protein>
    <recommendedName>
        <fullName evidence="4">YbbR-like protein</fullName>
    </recommendedName>
</protein>
<evidence type="ECO:0000256" key="1">
    <source>
        <dbReference type="SAM" id="MobiDB-lite"/>
    </source>
</evidence>
<sequence length="496" mass="53123">MKEKQNKRWGLMLLSLLCGFLVWLGAVNVADPVITDTVEVPIEIINDEVLTENGLTYEITGRRTATIAYEVKTTDAYRIRSSDFRAVADMTELWSVTGSVPVEVQVLNHSEYLVSDPVSRTATIKIQTEPIQEKQFVLETTLTGTMPDGYAPGSITISPQYLTLEGPESLIGQISSAGIEISLDNVTEDVTATAIPMFYDANGNEIQLSDRITSDCETVEYTMTVLRVKNVNLEFEVQGEPADGYRFTGIQCSVNSVPVMGLRSLLASFQTITIPGDSLNITGATANVTVTVDLNSYLPEGIELAGMQTSTIEVTLQVERLETREFEIPIDGNSFVGRQNGYVYQADPAQISVWIQALSEELDSLSFDSSDIAIDVSGMGEGDHYAEAELTAQLDSAYELVNMTGCVVNVSAPEGPGDETENTQSETEEDSSSSGQVSSEETAADPAGNAGTAGSGNQGTSGNRETSESQEAAAPSASAGHRTETSDAAEHTTAAH</sequence>
<feature type="compositionally biased region" description="Low complexity" evidence="1">
    <location>
        <begin position="432"/>
        <end position="441"/>
    </location>
</feature>
<feature type="region of interest" description="Disordered" evidence="1">
    <location>
        <begin position="409"/>
        <end position="496"/>
    </location>
</feature>